<gene>
    <name evidence="3" type="ORF">LZ519_02835</name>
</gene>
<dbReference type="Proteomes" id="UP001165343">
    <property type="component" value="Unassembled WGS sequence"/>
</dbReference>
<dbReference type="PANTHER" id="PTHR13847:SF287">
    <property type="entry name" value="FAD-DEPENDENT OXIDOREDUCTASE DOMAIN-CONTAINING PROTEIN 1"/>
    <property type="match status" value="1"/>
</dbReference>
<keyword evidence="1" id="KW-0560">Oxidoreductase</keyword>
<dbReference type="PANTHER" id="PTHR13847">
    <property type="entry name" value="SARCOSINE DEHYDROGENASE-RELATED"/>
    <property type="match status" value="1"/>
</dbReference>
<dbReference type="RefSeq" id="WP_249867219.1">
    <property type="nucleotide sequence ID" value="NZ_JAMGBC010000001.1"/>
</dbReference>
<reference evidence="3" key="1">
    <citation type="submission" date="2022-05" db="EMBL/GenBank/DDBJ databases">
        <authorList>
            <person name="Jo J.-H."/>
            <person name="Im W.-T."/>
        </authorList>
    </citation>
    <scope>NUCLEOTIDE SEQUENCE</scope>
    <source>
        <strain evidence="3">RG327</strain>
    </source>
</reference>
<dbReference type="InterPro" id="IPR036188">
    <property type="entry name" value="FAD/NAD-bd_sf"/>
</dbReference>
<dbReference type="Pfam" id="PF01266">
    <property type="entry name" value="DAO"/>
    <property type="match status" value="1"/>
</dbReference>
<keyword evidence="4" id="KW-1185">Reference proteome</keyword>
<evidence type="ECO:0000256" key="1">
    <source>
        <dbReference type="ARBA" id="ARBA00023002"/>
    </source>
</evidence>
<evidence type="ECO:0000313" key="3">
    <source>
        <dbReference type="EMBL" id="MCL6678255.1"/>
    </source>
</evidence>
<proteinExistence type="predicted"/>
<protein>
    <submittedName>
        <fullName evidence="3">FAD-binding oxidoreductase</fullName>
    </submittedName>
</protein>
<dbReference type="SUPFAM" id="SSF51905">
    <property type="entry name" value="FAD/NAD(P)-binding domain"/>
    <property type="match status" value="1"/>
</dbReference>
<dbReference type="Gene3D" id="3.30.9.10">
    <property type="entry name" value="D-Amino Acid Oxidase, subunit A, domain 2"/>
    <property type="match status" value="1"/>
</dbReference>
<organism evidence="3 4">
    <name type="scientific">Sphingomonas anseongensis</name>
    <dbReference type="NCBI Taxonomy" id="2908207"/>
    <lineage>
        <taxon>Bacteria</taxon>
        <taxon>Pseudomonadati</taxon>
        <taxon>Pseudomonadota</taxon>
        <taxon>Alphaproteobacteria</taxon>
        <taxon>Sphingomonadales</taxon>
        <taxon>Sphingomonadaceae</taxon>
        <taxon>Sphingomonas</taxon>
    </lineage>
</organism>
<dbReference type="InterPro" id="IPR006076">
    <property type="entry name" value="FAD-dep_OxRdtase"/>
</dbReference>
<comment type="caution">
    <text evidence="3">The sequence shown here is derived from an EMBL/GenBank/DDBJ whole genome shotgun (WGS) entry which is preliminary data.</text>
</comment>
<name>A0ABT0RDB0_9SPHN</name>
<accession>A0ABT0RDB0</accession>
<dbReference type="EMBL" id="JAMGBC010000001">
    <property type="protein sequence ID" value="MCL6678255.1"/>
    <property type="molecule type" value="Genomic_DNA"/>
</dbReference>
<evidence type="ECO:0000313" key="4">
    <source>
        <dbReference type="Proteomes" id="UP001165343"/>
    </source>
</evidence>
<sequence>MLIIGGGVAGLSAAAMLSPHVSVTVLEGEESIGYHSSGRSATMLHYALGNSLVRALTLTSRRFFDEPPEGFSDVPLGRQMPVFVHARVDELAALDELDRAIAAFAKVERVGEDEILQVCPVLKVGEGGAVSAIVDRNGLRLDPHALLQGYAKTLRTSGGQLVTSARAAQIKRSGGAWTVVSERGDSFSAPILVDAAGSWADKVAELAGVRPLGVEPKRRTIITFDAPEGSDLSSWPFAKTVGEELYFAPESGRLFASPMDEVASDPCDAQPDDYEVALAAHRVEERTTMKVRRIVHKWAGLRTFAPDRKPVAGFAPDADGFFWLAGQGGFGLQTSPMMGAAVASIIAGTPWPVEGVLPDELSPGRLLRQPA</sequence>
<evidence type="ECO:0000259" key="2">
    <source>
        <dbReference type="Pfam" id="PF01266"/>
    </source>
</evidence>
<dbReference type="Gene3D" id="3.50.50.60">
    <property type="entry name" value="FAD/NAD(P)-binding domain"/>
    <property type="match status" value="1"/>
</dbReference>
<feature type="domain" description="FAD dependent oxidoreductase" evidence="2">
    <location>
        <begin position="2"/>
        <end position="344"/>
    </location>
</feature>